<feature type="chain" id="PRO_5047480191" evidence="1">
    <location>
        <begin position="20"/>
        <end position="177"/>
    </location>
</feature>
<evidence type="ECO:0000313" key="3">
    <source>
        <dbReference type="Proteomes" id="UP000647587"/>
    </source>
</evidence>
<evidence type="ECO:0000313" key="2">
    <source>
        <dbReference type="EMBL" id="GGK11746.1"/>
    </source>
</evidence>
<dbReference type="RefSeq" id="WP_189003561.1">
    <property type="nucleotide sequence ID" value="NZ_BMPP01000001.1"/>
</dbReference>
<evidence type="ECO:0000256" key="1">
    <source>
        <dbReference type="SAM" id="SignalP"/>
    </source>
</evidence>
<sequence>MLNPNMKLFTMAMGLAALAVDPEFPTINNVLTRGEADWIEVAIKTPGSTSPIYERLDMLSEFGAFAPNTQDTELKLFVNNANKSVTLKSSLENGGNIDVATAAHANNALFKKLLQASKLKYPATYKAHYVSMELVIQGQATIKDRGMIGDQSAIPQWGFSVQTMTADYVDALGNLIA</sequence>
<gene>
    <name evidence="2" type="ORF">GCM10008955_01220</name>
</gene>
<protein>
    <submittedName>
        <fullName evidence="2">Uncharacterized protein</fullName>
    </submittedName>
</protein>
<name>A0ABQ2EL36_9DEIO</name>
<feature type="signal peptide" evidence="1">
    <location>
        <begin position="1"/>
        <end position="19"/>
    </location>
</feature>
<keyword evidence="3" id="KW-1185">Reference proteome</keyword>
<comment type="caution">
    <text evidence="2">The sequence shown here is derived from an EMBL/GenBank/DDBJ whole genome shotgun (WGS) entry which is preliminary data.</text>
</comment>
<proteinExistence type="predicted"/>
<dbReference type="EMBL" id="BMPP01000001">
    <property type="protein sequence ID" value="GGK11746.1"/>
    <property type="molecule type" value="Genomic_DNA"/>
</dbReference>
<organism evidence="2 3">
    <name type="scientific">Deinococcus malanensis</name>
    <dbReference type="NCBI Taxonomy" id="1706855"/>
    <lineage>
        <taxon>Bacteria</taxon>
        <taxon>Thermotogati</taxon>
        <taxon>Deinococcota</taxon>
        <taxon>Deinococci</taxon>
        <taxon>Deinococcales</taxon>
        <taxon>Deinococcaceae</taxon>
        <taxon>Deinococcus</taxon>
    </lineage>
</organism>
<dbReference type="Proteomes" id="UP000647587">
    <property type="component" value="Unassembled WGS sequence"/>
</dbReference>
<accession>A0ABQ2EL36</accession>
<reference evidence="3" key="1">
    <citation type="journal article" date="2019" name="Int. J. Syst. Evol. Microbiol.">
        <title>The Global Catalogue of Microorganisms (GCM) 10K type strain sequencing project: providing services to taxonomists for standard genome sequencing and annotation.</title>
        <authorList>
            <consortium name="The Broad Institute Genomics Platform"/>
            <consortium name="The Broad Institute Genome Sequencing Center for Infectious Disease"/>
            <person name="Wu L."/>
            <person name="Ma J."/>
        </authorList>
    </citation>
    <scope>NUCLEOTIDE SEQUENCE [LARGE SCALE GENOMIC DNA]</scope>
    <source>
        <strain evidence="3">JCM 30331</strain>
    </source>
</reference>
<keyword evidence="1" id="KW-0732">Signal</keyword>